<comment type="subcellular location">
    <subcellularLocation>
        <location evidence="8">Cytoplasm</location>
    </subcellularLocation>
</comment>
<comment type="function">
    <text evidence="8">Catalyzes the condensation of pantoate with beta-alanine in an ATP-dependent reaction via a pantoyl-adenylate intermediate.</text>
</comment>
<dbReference type="CDD" id="cd00560">
    <property type="entry name" value="PanC"/>
    <property type="match status" value="1"/>
</dbReference>
<organism evidence="10 11">
    <name type="scientific">Georgenia wutianyii</name>
    <dbReference type="NCBI Taxonomy" id="2585135"/>
    <lineage>
        <taxon>Bacteria</taxon>
        <taxon>Bacillati</taxon>
        <taxon>Actinomycetota</taxon>
        <taxon>Actinomycetes</taxon>
        <taxon>Micrococcales</taxon>
        <taxon>Bogoriellaceae</taxon>
        <taxon>Georgenia</taxon>
    </lineage>
</organism>
<dbReference type="PANTHER" id="PTHR21299:SF1">
    <property type="entry name" value="PANTOATE--BETA-ALANINE LIGASE"/>
    <property type="match status" value="1"/>
</dbReference>
<dbReference type="InterPro" id="IPR004821">
    <property type="entry name" value="Cyt_trans-like"/>
</dbReference>
<dbReference type="Pfam" id="PF02569">
    <property type="entry name" value="Pantoate_ligase"/>
    <property type="match status" value="1"/>
</dbReference>
<gene>
    <name evidence="8" type="primary">panC</name>
    <name evidence="10" type="ORF">FE251_13905</name>
</gene>
<dbReference type="Gene3D" id="3.40.50.620">
    <property type="entry name" value="HUPs"/>
    <property type="match status" value="1"/>
</dbReference>
<comment type="similarity">
    <text evidence="2 8">Belongs to the pantothenate synthetase family.</text>
</comment>
<name>A0ABX5VUI5_9MICO</name>
<evidence type="ECO:0000256" key="9">
    <source>
        <dbReference type="SAM" id="MobiDB-lite"/>
    </source>
</evidence>
<protein>
    <recommendedName>
        <fullName evidence="8">Pantothenate synthetase</fullName>
        <shortName evidence="8">PS</shortName>
        <ecNumber evidence="8">6.3.2.1</ecNumber>
    </recommendedName>
    <alternativeName>
        <fullName evidence="8">Pantoate--beta-alanine ligase</fullName>
    </alternativeName>
    <alternativeName>
        <fullName evidence="8">Pantoate-activating enzyme</fullName>
    </alternativeName>
</protein>
<evidence type="ECO:0000256" key="7">
    <source>
        <dbReference type="ARBA" id="ARBA00048258"/>
    </source>
</evidence>
<feature type="binding site" evidence="8">
    <location>
        <position position="197"/>
    </location>
    <ligand>
        <name>(R)-pantoate</name>
        <dbReference type="ChEBI" id="CHEBI:15980"/>
    </ligand>
</feature>
<dbReference type="SUPFAM" id="SSF52374">
    <property type="entry name" value="Nucleotidylyl transferase"/>
    <property type="match status" value="1"/>
</dbReference>
<dbReference type="EC" id="6.3.2.1" evidence="8"/>
<reference evidence="10 11" key="1">
    <citation type="submission" date="2019-05" db="EMBL/GenBank/DDBJ databases">
        <title>Georgenia *** sp. nov., and Georgenia *** sp. nov., isolated from the intestinal contents of plateau pika (Ochotona curzoniae) in the Qinghai-Tibet plateau of China.</title>
        <authorList>
            <person name="Tian Z."/>
        </authorList>
    </citation>
    <scope>NUCLEOTIDE SEQUENCE [LARGE SCALE GENOMIC DNA]</scope>
    <source>
        <strain evidence="10 11">Z294</strain>
    </source>
</reference>
<feature type="binding site" evidence="8">
    <location>
        <position position="104"/>
    </location>
    <ligand>
        <name>beta-alanine</name>
        <dbReference type="ChEBI" id="CHEBI:57966"/>
    </ligand>
</feature>
<evidence type="ECO:0000256" key="8">
    <source>
        <dbReference type="HAMAP-Rule" id="MF_00158"/>
    </source>
</evidence>
<proteinExistence type="inferred from homology"/>
<accession>A0ABX5VUI5</accession>
<feature type="compositionally biased region" description="Low complexity" evidence="9">
    <location>
        <begin position="28"/>
        <end position="39"/>
    </location>
</feature>
<dbReference type="InterPro" id="IPR014729">
    <property type="entry name" value="Rossmann-like_a/b/a_fold"/>
</dbReference>
<feature type="binding site" evidence="8">
    <location>
        <begin position="228"/>
        <end position="231"/>
    </location>
    <ligand>
        <name>ATP</name>
        <dbReference type="ChEBI" id="CHEBI:30616"/>
    </ligand>
</feature>
<keyword evidence="5 8" id="KW-0547">Nucleotide-binding</keyword>
<dbReference type="HAMAP" id="MF_00158">
    <property type="entry name" value="PanC"/>
    <property type="match status" value="1"/>
</dbReference>
<comment type="catalytic activity">
    <reaction evidence="7 8">
        <text>(R)-pantoate + beta-alanine + ATP = (R)-pantothenate + AMP + diphosphate + H(+)</text>
        <dbReference type="Rhea" id="RHEA:10912"/>
        <dbReference type="ChEBI" id="CHEBI:15378"/>
        <dbReference type="ChEBI" id="CHEBI:15980"/>
        <dbReference type="ChEBI" id="CHEBI:29032"/>
        <dbReference type="ChEBI" id="CHEBI:30616"/>
        <dbReference type="ChEBI" id="CHEBI:33019"/>
        <dbReference type="ChEBI" id="CHEBI:57966"/>
        <dbReference type="ChEBI" id="CHEBI:456215"/>
        <dbReference type="EC" id="6.3.2.1"/>
    </reaction>
</comment>
<feature type="active site" description="Proton donor" evidence="8">
    <location>
        <position position="80"/>
    </location>
</feature>
<keyword evidence="11" id="KW-1185">Reference proteome</keyword>
<evidence type="ECO:0000256" key="2">
    <source>
        <dbReference type="ARBA" id="ARBA00009256"/>
    </source>
</evidence>
<evidence type="ECO:0000256" key="5">
    <source>
        <dbReference type="ARBA" id="ARBA00022741"/>
    </source>
</evidence>
<evidence type="ECO:0000313" key="10">
    <source>
        <dbReference type="EMBL" id="QDB80855.1"/>
    </source>
</evidence>
<dbReference type="EMBL" id="CP040899">
    <property type="protein sequence ID" value="QDB80855.1"/>
    <property type="molecule type" value="Genomic_DNA"/>
</dbReference>
<comment type="subunit">
    <text evidence="8">Homodimer.</text>
</comment>
<dbReference type="InterPro" id="IPR003721">
    <property type="entry name" value="Pantoate_ligase"/>
</dbReference>
<keyword evidence="3 8" id="KW-0436">Ligase</keyword>
<evidence type="ECO:0000256" key="6">
    <source>
        <dbReference type="ARBA" id="ARBA00022840"/>
    </source>
</evidence>
<keyword evidence="4 8" id="KW-0566">Pantothenate biosynthesis</keyword>
<dbReference type="Proteomes" id="UP000313948">
    <property type="component" value="Chromosome"/>
</dbReference>
<comment type="miscellaneous">
    <text evidence="8">The reaction proceeds by a bi uni uni bi ping pong mechanism.</text>
</comment>
<comment type="pathway">
    <text evidence="1 8">Cofactor biosynthesis; (R)-pantothenate biosynthesis; (R)-pantothenate from (R)-pantoate and beta-alanine: step 1/1.</text>
</comment>
<keyword evidence="8" id="KW-0963">Cytoplasm</keyword>
<evidence type="ECO:0000256" key="4">
    <source>
        <dbReference type="ARBA" id="ARBA00022655"/>
    </source>
</evidence>
<sequence>MSRATTQRTWAAGRLTDSTAQLLLDAVAEPGAQPAEPQPADSPDSEPVLARTREELRAALERQSGTRAVVMTMGALHEGHLDLVREARRRADHVVVTIFVNPLQFAAGEDLDAYPRDLEADLAKLASVGADVVFAPDPQVMYPQGEPAVRVDPGPVATRLEGLARPTHFGGVLTVVLKLLHLTRPDVALFGQKDAQQLALVRAMVRDLDLDVEIVGVPIRREPDGLAMSSRNAYLSPDERQAALALSAALRAAGAVASSGPGAVLAAARGVLAAQPGVEVDYAELVDPETMEPVPPGHGGRALLAVAARVGSTRLIDNAILDLQE</sequence>
<dbReference type="NCBIfam" id="TIGR00018">
    <property type="entry name" value="panC"/>
    <property type="match status" value="1"/>
</dbReference>
<keyword evidence="6 8" id="KW-0067">ATP-binding</keyword>
<dbReference type="InterPro" id="IPR042176">
    <property type="entry name" value="Pantoate_ligase_C"/>
</dbReference>
<feature type="binding site" evidence="8">
    <location>
        <begin position="191"/>
        <end position="194"/>
    </location>
    <ligand>
        <name>ATP</name>
        <dbReference type="ChEBI" id="CHEBI:30616"/>
    </ligand>
</feature>
<comment type="caution">
    <text evidence="8">Lacks conserved residue(s) required for the propagation of feature annotation.</text>
</comment>
<feature type="binding site" evidence="8">
    <location>
        <begin position="73"/>
        <end position="80"/>
    </location>
    <ligand>
        <name>ATP</name>
        <dbReference type="ChEBI" id="CHEBI:30616"/>
    </ligand>
</feature>
<dbReference type="NCBIfam" id="TIGR00125">
    <property type="entry name" value="cyt_tran_rel"/>
    <property type="match status" value="1"/>
</dbReference>
<evidence type="ECO:0000313" key="11">
    <source>
        <dbReference type="Proteomes" id="UP000313948"/>
    </source>
</evidence>
<feature type="region of interest" description="Disordered" evidence="9">
    <location>
        <begin position="27"/>
        <end position="47"/>
    </location>
</feature>
<dbReference type="PANTHER" id="PTHR21299">
    <property type="entry name" value="CYTIDYLATE KINASE/PANTOATE-BETA-ALANINE LIGASE"/>
    <property type="match status" value="1"/>
</dbReference>
<feature type="binding site" evidence="8">
    <location>
        <position position="104"/>
    </location>
    <ligand>
        <name>(R)-pantoate</name>
        <dbReference type="ChEBI" id="CHEBI:15980"/>
    </ligand>
</feature>
<dbReference type="Gene3D" id="3.30.1300.10">
    <property type="entry name" value="Pantoate-beta-alanine ligase, C-terminal domain"/>
    <property type="match status" value="1"/>
</dbReference>
<dbReference type="GO" id="GO:0004592">
    <property type="term" value="F:pantoate-beta-alanine ligase activity"/>
    <property type="evidence" value="ECO:0007669"/>
    <property type="project" value="UniProtKB-EC"/>
</dbReference>
<evidence type="ECO:0000256" key="1">
    <source>
        <dbReference type="ARBA" id="ARBA00004990"/>
    </source>
</evidence>
<evidence type="ECO:0000256" key="3">
    <source>
        <dbReference type="ARBA" id="ARBA00022598"/>
    </source>
</evidence>